<name>A0A0L0C8E8_LUCCU</name>
<sequence length="211" mass="22187">MKVLNLIFFASLVGSSWCGLILHNIRDGLHSKLYGHGLHGENYQNSPIININNQQQVVQQSAVGVPHVPSGPRGDYGSLPSTHENQYLYGTNFKAGSTKYSHHGYNPQSHSYGSHHMGGGDGGFRGESASGISSHQMMKQESYKHREGPKFGYHHDTNIFGNAQGFNSNNVPIYSSSSSSASSSSSSSLGGSSSSSASSSSSSTSAVGSGG</sequence>
<feature type="region of interest" description="Disordered" evidence="1">
    <location>
        <begin position="104"/>
        <end position="156"/>
    </location>
</feature>
<feature type="non-terminal residue" evidence="3">
    <location>
        <position position="211"/>
    </location>
</feature>
<evidence type="ECO:0000313" key="3">
    <source>
        <dbReference type="EMBL" id="KNC28502.1"/>
    </source>
</evidence>
<evidence type="ECO:0000256" key="2">
    <source>
        <dbReference type="SAM" id="SignalP"/>
    </source>
</evidence>
<evidence type="ECO:0000313" key="4">
    <source>
        <dbReference type="Proteomes" id="UP000037069"/>
    </source>
</evidence>
<dbReference type="AlphaFoldDB" id="A0A0L0C8E8"/>
<feature type="compositionally biased region" description="Low complexity" evidence="1">
    <location>
        <begin position="175"/>
        <end position="211"/>
    </location>
</feature>
<feature type="compositionally biased region" description="Basic and acidic residues" evidence="1">
    <location>
        <begin position="141"/>
        <end position="156"/>
    </location>
</feature>
<dbReference type="EMBL" id="JRES01000761">
    <property type="protein sequence ID" value="KNC28502.1"/>
    <property type="molecule type" value="Genomic_DNA"/>
</dbReference>
<keyword evidence="2" id="KW-0732">Signal</keyword>
<evidence type="ECO:0000256" key="1">
    <source>
        <dbReference type="SAM" id="MobiDB-lite"/>
    </source>
</evidence>
<accession>A0A0L0C8E8</accession>
<comment type="caution">
    <text evidence="3">The sequence shown here is derived from an EMBL/GenBank/DDBJ whole genome shotgun (WGS) entry which is preliminary data.</text>
</comment>
<feature type="region of interest" description="Disordered" evidence="1">
    <location>
        <begin position="171"/>
        <end position="211"/>
    </location>
</feature>
<feature type="chain" id="PRO_5005535693" evidence="2">
    <location>
        <begin position="19"/>
        <end position="211"/>
    </location>
</feature>
<feature type="compositionally biased region" description="Gly residues" evidence="1">
    <location>
        <begin position="116"/>
        <end position="125"/>
    </location>
</feature>
<proteinExistence type="predicted"/>
<gene>
    <name evidence="3" type="ORF">FF38_05085</name>
</gene>
<protein>
    <submittedName>
        <fullName evidence="3">Uncharacterized protein</fullName>
    </submittedName>
</protein>
<reference evidence="3 4" key="1">
    <citation type="journal article" date="2015" name="Nat. Commun.">
        <title>Lucilia cuprina genome unlocks parasitic fly biology to underpin future interventions.</title>
        <authorList>
            <person name="Anstead C.A."/>
            <person name="Korhonen P.K."/>
            <person name="Young N.D."/>
            <person name="Hall R.S."/>
            <person name="Jex A.R."/>
            <person name="Murali S.C."/>
            <person name="Hughes D.S."/>
            <person name="Lee S.F."/>
            <person name="Perry T."/>
            <person name="Stroehlein A.J."/>
            <person name="Ansell B.R."/>
            <person name="Breugelmans B."/>
            <person name="Hofmann A."/>
            <person name="Qu J."/>
            <person name="Dugan S."/>
            <person name="Lee S.L."/>
            <person name="Chao H."/>
            <person name="Dinh H."/>
            <person name="Han Y."/>
            <person name="Doddapaneni H.V."/>
            <person name="Worley K.C."/>
            <person name="Muzny D.M."/>
            <person name="Ioannidis P."/>
            <person name="Waterhouse R.M."/>
            <person name="Zdobnov E.M."/>
            <person name="James P.J."/>
            <person name="Bagnall N.H."/>
            <person name="Kotze A.C."/>
            <person name="Gibbs R.A."/>
            <person name="Richards S."/>
            <person name="Batterham P."/>
            <person name="Gasser R.B."/>
        </authorList>
    </citation>
    <scope>NUCLEOTIDE SEQUENCE [LARGE SCALE GENOMIC DNA]</scope>
    <source>
        <strain evidence="3 4">LS</strain>
        <tissue evidence="3">Full body</tissue>
    </source>
</reference>
<dbReference type="OrthoDB" id="8048620at2759"/>
<feature type="signal peptide" evidence="2">
    <location>
        <begin position="1"/>
        <end position="18"/>
    </location>
</feature>
<keyword evidence="4" id="KW-1185">Reference proteome</keyword>
<organism evidence="3 4">
    <name type="scientific">Lucilia cuprina</name>
    <name type="common">Green bottle fly</name>
    <name type="synonym">Australian sheep blowfly</name>
    <dbReference type="NCBI Taxonomy" id="7375"/>
    <lineage>
        <taxon>Eukaryota</taxon>
        <taxon>Metazoa</taxon>
        <taxon>Ecdysozoa</taxon>
        <taxon>Arthropoda</taxon>
        <taxon>Hexapoda</taxon>
        <taxon>Insecta</taxon>
        <taxon>Pterygota</taxon>
        <taxon>Neoptera</taxon>
        <taxon>Endopterygota</taxon>
        <taxon>Diptera</taxon>
        <taxon>Brachycera</taxon>
        <taxon>Muscomorpha</taxon>
        <taxon>Oestroidea</taxon>
        <taxon>Calliphoridae</taxon>
        <taxon>Luciliinae</taxon>
        <taxon>Lucilia</taxon>
    </lineage>
</organism>
<dbReference type="Proteomes" id="UP000037069">
    <property type="component" value="Unassembled WGS sequence"/>
</dbReference>